<feature type="transmembrane region" description="Helical" evidence="11">
    <location>
        <begin position="121"/>
        <end position="138"/>
    </location>
</feature>
<dbReference type="InterPro" id="IPR005821">
    <property type="entry name" value="Ion_trans_dom"/>
</dbReference>
<keyword evidence="14" id="KW-1185">Reference proteome</keyword>
<organism evidence="13 14">
    <name type="scientific">Rheinheimera maricola</name>
    <dbReference type="NCBI Taxonomy" id="2793282"/>
    <lineage>
        <taxon>Bacteria</taxon>
        <taxon>Pseudomonadati</taxon>
        <taxon>Pseudomonadota</taxon>
        <taxon>Gammaproteobacteria</taxon>
        <taxon>Chromatiales</taxon>
        <taxon>Chromatiaceae</taxon>
        <taxon>Rheinheimera</taxon>
    </lineage>
</organism>
<protein>
    <submittedName>
        <fullName evidence="13">Potassium channel family protein</fullName>
    </submittedName>
</protein>
<keyword evidence="4 11" id="KW-0812">Transmembrane</keyword>
<dbReference type="Proteomes" id="UP000663814">
    <property type="component" value="Unassembled WGS sequence"/>
</dbReference>
<reference evidence="13 14" key="1">
    <citation type="submission" date="2021-08" db="EMBL/GenBank/DDBJ databases">
        <title>Rheinheimera aquimaris sp. nov., isolated from seawater of the East Sea in Korea.</title>
        <authorList>
            <person name="Kim K.H."/>
            <person name="Wenting R."/>
            <person name="Kim K.R."/>
            <person name="Jeon C.O."/>
        </authorList>
    </citation>
    <scope>NUCLEOTIDE SEQUENCE [LARGE SCALE GENOMIC DNA]</scope>
    <source>
        <strain evidence="13 14">MA-13</strain>
    </source>
</reference>
<evidence type="ECO:0000256" key="10">
    <source>
        <dbReference type="ARBA" id="ARBA00023303"/>
    </source>
</evidence>
<gene>
    <name evidence="13" type="ORF">I4W93_011340</name>
</gene>
<proteinExistence type="predicted"/>
<evidence type="ECO:0000259" key="12">
    <source>
        <dbReference type="Pfam" id="PF00520"/>
    </source>
</evidence>
<dbReference type="PANTHER" id="PTHR11537">
    <property type="entry name" value="VOLTAGE-GATED POTASSIUM CHANNEL"/>
    <property type="match status" value="1"/>
</dbReference>
<accession>A0ABS7X9G3</accession>
<comment type="subcellular location">
    <subcellularLocation>
        <location evidence="1">Membrane</location>
        <topology evidence="1">Multi-pass membrane protein</topology>
    </subcellularLocation>
</comment>
<keyword evidence="2" id="KW-0813">Transport</keyword>
<evidence type="ECO:0000313" key="14">
    <source>
        <dbReference type="Proteomes" id="UP000663814"/>
    </source>
</evidence>
<evidence type="ECO:0000256" key="8">
    <source>
        <dbReference type="ARBA" id="ARBA00023065"/>
    </source>
</evidence>
<comment type="caution">
    <text evidence="13">The sequence shown here is derived from an EMBL/GenBank/DDBJ whole genome shotgun (WGS) entry which is preliminary data.</text>
</comment>
<name>A0ABS7X9G3_9GAMM</name>
<evidence type="ECO:0000256" key="6">
    <source>
        <dbReference type="ARBA" id="ARBA00022958"/>
    </source>
</evidence>
<feature type="transmembrane region" description="Helical" evidence="11">
    <location>
        <begin position="93"/>
        <end position="115"/>
    </location>
</feature>
<sequence>METTTQHSWRRKLAQQLDPVLNPREGLTPLNALITLVIIIGIVTAVLQTEQTIYQGNESWFRLSELIFGTIFLLEYCARIWTCIENEKVRSRWRYMLSWVAIADLIAVMVAFSVYLGNGGILLRLLLLLRVLQLAKLGRFSMAMECIFVAVRSRGYELLVSAIFAGLLLLISSTLLYLVEGPHQPDAFGSILRSAWWAIATLTTVGYGDVYPVTALGRFLAGITAITGVCIIAVPTGILASAFSDAINTAKERHRKLPKILERDKD</sequence>
<keyword evidence="5" id="KW-0631">Potassium channel</keyword>
<dbReference type="SUPFAM" id="SSF81324">
    <property type="entry name" value="Voltage-gated potassium channels"/>
    <property type="match status" value="1"/>
</dbReference>
<evidence type="ECO:0000256" key="5">
    <source>
        <dbReference type="ARBA" id="ARBA00022826"/>
    </source>
</evidence>
<evidence type="ECO:0000256" key="1">
    <source>
        <dbReference type="ARBA" id="ARBA00004141"/>
    </source>
</evidence>
<evidence type="ECO:0000256" key="4">
    <source>
        <dbReference type="ARBA" id="ARBA00022692"/>
    </source>
</evidence>
<feature type="domain" description="Ion transport" evidence="12">
    <location>
        <begin position="31"/>
        <end position="246"/>
    </location>
</feature>
<evidence type="ECO:0000256" key="2">
    <source>
        <dbReference type="ARBA" id="ARBA00022448"/>
    </source>
</evidence>
<dbReference type="GO" id="GO:0034220">
    <property type="term" value="P:monoatomic ion transmembrane transport"/>
    <property type="evidence" value="ECO:0007669"/>
    <property type="project" value="UniProtKB-KW"/>
</dbReference>
<dbReference type="EMBL" id="JAERPS020000004">
    <property type="protein sequence ID" value="MBZ9612188.1"/>
    <property type="molecule type" value="Genomic_DNA"/>
</dbReference>
<evidence type="ECO:0000256" key="7">
    <source>
        <dbReference type="ARBA" id="ARBA00022989"/>
    </source>
</evidence>
<keyword evidence="10 13" id="KW-0407">Ion channel</keyword>
<evidence type="ECO:0000313" key="13">
    <source>
        <dbReference type="EMBL" id="MBZ9612188.1"/>
    </source>
</evidence>
<dbReference type="Pfam" id="PF00520">
    <property type="entry name" value="Ion_trans"/>
    <property type="match status" value="1"/>
</dbReference>
<dbReference type="Gene3D" id="1.10.287.70">
    <property type="match status" value="1"/>
</dbReference>
<feature type="transmembrane region" description="Helical" evidence="11">
    <location>
        <begin position="60"/>
        <end position="81"/>
    </location>
</feature>
<keyword evidence="8" id="KW-0406">Ion transport</keyword>
<feature type="transmembrane region" description="Helical" evidence="11">
    <location>
        <begin position="158"/>
        <end position="179"/>
    </location>
</feature>
<dbReference type="PRINTS" id="PR00169">
    <property type="entry name" value="KCHANNEL"/>
</dbReference>
<dbReference type="InterPro" id="IPR028325">
    <property type="entry name" value="VG_K_chnl"/>
</dbReference>
<keyword evidence="6" id="KW-0630">Potassium</keyword>
<evidence type="ECO:0000256" key="9">
    <source>
        <dbReference type="ARBA" id="ARBA00023136"/>
    </source>
</evidence>
<keyword evidence="9 11" id="KW-0472">Membrane</keyword>
<dbReference type="RefSeq" id="WP_205311672.1">
    <property type="nucleotide sequence ID" value="NZ_JAERPS020000004.1"/>
</dbReference>
<dbReference type="PANTHER" id="PTHR11537:SF254">
    <property type="entry name" value="POTASSIUM VOLTAGE-GATED CHANNEL PROTEIN SHAB"/>
    <property type="match status" value="1"/>
</dbReference>
<evidence type="ECO:0000256" key="11">
    <source>
        <dbReference type="SAM" id="Phobius"/>
    </source>
</evidence>
<feature type="transmembrane region" description="Helical" evidence="11">
    <location>
        <begin position="30"/>
        <end position="48"/>
    </location>
</feature>
<keyword evidence="3" id="KW-0633">Potassium transport</keyword>
<evidence type="ECO:0000256" key="3">
    <source>
        <dbReference type="ARBA" id="ARBA00022538"/>
    </source>
</evidence>
<feature type="transmembrane region" description="Helical" evidence="11">
    <location>
        <begin position="219"/>
        <end position="243"/>
    </location>
</feature>
<keyword evidence="7 11" id="KW-1133">Transmembrane helix</keyword>